<dbReference type="PROSITE" id="PS00096">
    <property type="entry name" value="SHMT"/>
    <property type="match status" value="1"/>
</dbReference>
<dbReference type="RefSeq" id="WP_376811164.1">
    <property type="nucleotide sequence ID" value="NZ_JBHSDY010000001.1"/>
</dbReference>
<comment type="caution">
    <text evidence="10">The sequence shown here is derived from an EMBL/GenBank/DDBJ whole genome shotgun (WGS) entry which is preliminary data.</text>
</comment>
<dbReference type="EMBL" id="JBHSDY010000001">
    <property type="protein sequence ID" value="MFC4296578.1"/>
    <property type="molecule type" value="Genomic_DNA"/>
</dbReference>
<evidence type="ECO:0000256" key="4">
    <source>
        <dbReference type="ARBA" id="ARBA00022563"/>
    </source>
</evidence>
<keyword evidence="11" id="KW-1185">Reference proteome</keyword>
<comment type="function">
    <text evidence="8">Catalyzes the reversible interconversion of serine and glycine with tetrahydrofolate (THF) serving as the one-carbon carrier. This reaction serves as the major source of one-carbon groups required for the biosynthesis of purines, thymidylate, methionine, and other important biomolecules. Also exhibits THF-independent aldolase activity toward beta-hydroxyamino acids, producing glycine and aldehydes, via a retro-aldol mechanism.</text>
</comment>
<proteinExistence type="inferred from homology"/>
<comment type="similarity">
    <text evidence="2 8">Belongs to the SHMT family.</text>
</comment>
<keyword evidence="4 8" id="KW-0554">One-carbon metabolism</keyword>
<comment type="pathway">
    <text evidence="8">Amino-acid biosynthesis; glycine biosynthesis; glycine from L-serine: step 1/1.</text>
</comment>
<dbReference type="PIRSF" id="PIRSF000412">
    <property type="entry name" value="SHMT"/>
    <property type="match status" value="1"/>
</dbReference>
<dbReference type="SUPFAM" id="SSF53383">
    <property type="entry name" value="PLP-dependent transferases"/>
    <property type="match status" value="1"/>
</dbReference>
<evidence type="ECO:0000256" key="3">
    <source>
        <dbReference type="ARBA" id="ARBA00022490"/>
    </source>
</evidence>
<feature type="modified residue" description="N6-(pyridoxal phosphate)lysine" evidence="8">
    <location>
        <position position="229"/>
    </location>
</feature>
<dbReference type="InterPro" id="IPR001085">
    <property type="entry name" value="Ser_HO-MeTrfase"/>
</dbReference>
<dbReference type="InterPro" id="IPR015421">
    <property type="entry name" value="PyrdxlP-dep_Trfase_major"/>
</dbReference>
<comment type="caution">
    <text evidence="8">Lacks conserved residue(s) required for the propagation of feature annotation.</text>
</comment>
<feature type="site" description="Plays an important role in substrate specificity" evidence="8">
    <location>
        <position position="228"/>
    </location>
</feature>
<dbReference type="InterPro" id="IPR015422">
    <property type="entry name" value="PyrdxlP-dep_Trfase_small"/>
</dbReference>
<comment type="subunit">
    <text evidence="8">Homodimer.</text>
</comment>
<gene>
    <name evidence="8 10" type="primary">glyA</name>
    <name evidence="10" type="ORF">ACFO0J_00815</name>
</gene>
<feature type="binding site" evidence="8">
    <location>
        <begin position="125"/>
        <end position="127"/>
    </location>
    <ligand>
        <name>(6S)-5,6,7,8-tetrahydrofolate</name>
        <dbReference type="ChEBI" id="CHEBI:57453"/>
    </ligand>
</feature>
<dbReference type="GO" id="GO:0004372">
    <property type="term" value="F:glycine hydroxymethyltransferase activity"/>
    <property type="evidence" value="ECO:0007669"/>
    <property type="project" value="UniProtKB-EC"/>
</dbReference>
<organism evidence="10 11">
    <name type="scientific">Castellaniella hirudinis</name>
    <dbReference type="NCBI Taxonomy" id="1144617"/>
    <lineage>
        <taxon>Bacteria</taxon>
        <taxon>Pseudomonadati</taxon>
        <taxon>Pseudomonadota</taxon>
        <taxon>Betaproteobacteria</taxon>
        <taxon>Burkholderiales</taxon>
        <taxon>Alcaligenaceae</taxon>
        <taxon>Castellaniella</taxon>
    </lineage>
</organism>
<comment type="subcellular location">
    <subcellularLocation>
        <location evidence="8">Cytoplasm</location>
    </subcellularLocation>
</comment>
<evidence type="ECO:0000256" key="7">
    <source>
        <dbReference type="ARBA" id="ARBA00022898"/>
    </source>
</evidence>
<dbReference type="Pfam" id="PF00464">
    <property type="entry name" value="SHMT"/>
    <property type="match status" value="1"/>
</dbReference>
<comment type="cofactor">
    <cofactor evidence="1 8">
        <name>pyridoxal 5'-phosphate</name>
        <dbReference type="ChEBI" id="CHEBI:597326"/>
    </cofactor>
</comment>
<evidence type="ECO:0000256" key="8">
    <source>
        <dbReference type="HAMAP-Rule" id="MF_00051"/>
    </source>
</evidence>
<dbReference type="Proteomes" id="UP001595756">
    <property type="component" value="Unassembled WGS sequence"/>
</dbReference>
<keyword evidence="7 8" id="KW-0663">Pyridoxal phosphate</keyword>
<dbReference type="EC" id="2.1.2.1" evidence="8"/>
<evidence type="ECO:0000256" key="1">
    <source>
        <dbReference type="ARBA" id="ARBA00001933"/>
    </source>
</evidence>
<reference evidence="11" key="1">
    <citation type="journal article" date="2019" name="Int. J. Syst. Evol. Microbiol.">
        <title>The Global Catalogue of Microorganisms (GCM) 10K type strain sequencing project: providing services to taxonomists for standard genome sequencing and annotation.</title>
        <authorList>
            <consortium name="The Broad Institute Genomics Platform"/>
            <consortium name="The Broad Institute Genome Sequencing Center for Infectious Disease"/>
            <person name="Wu L."/>
            <person name="Ma J."/>
        </authorList>
    </citation>
    <scope>NUCLEOTIDE SEQUENCE [LARGE SCALE GENOMIC DNA]</scope>
    <source>
        <strain evidence="11">CGMCC 1.19029</strain>
    </source>
</reference>
<dbReference type="InterPro" id="IPR015424">
    <property type="entry name" value="PyrdxlP-dep_Trfase"/>
</dbReference>
<evidence type="ECO:0000259" key="9">
    <source>
        <dbReference type="Pfam" id="PF00464"/>
    </source>
</evidence>
<comment type="catalytic activity">
    <reaction evidence="8">
        <text>(6R)-5,10-methylene-5,6,7,8-tetrahydrofolate + glycine + H2O = (6S)-5,6,7,8-tetrahydrofolate + L-serine</text>
        <dbReference type="Rhea" id="RHEA:15481"/>
        <dbReference type="ChEBI" id="CHEBI:15377"/>
        <dbReference type="ChEBI" id="CHEBI:15636"/>
        <dbReference type="ChEBI" id="CHEBI:33384"/>
        <dbReference type="ChEBI" id="CHEBI:57305"/>
        <dbReference type="ChEBI" id="CHEBI:57453"/>
        <dbReference type="EC" id="2.1.2.1"/>
    </reaction>
</comment>
<dbReference type="PANTHER" id="PTHR11680">
    <property type="entry name" value="SERINE HYDROXYMETHYLTRANSFERASE"/>
    <property type="match status" value="1"/>
</dbReference>
<keyword evidence="3 8" id="KW-0963">Cytoplasm</keyword>
<feature type="binding site" evidence="8">
    <location>
        <position position="244"/>
    </location>
    <ligand>
        <name>(6S)-5,6,7,8-tetrahydrofolate</name>
        <dbReference type="ChEBI" id="CHEBI:57453"/>
    </ligand>
</feature>
<dbReference type="HAMAP" id="MF_00051">
    <property type="entry name" value="SHMT"/>
    <property type="match status" value="1"/>
</dbReference>
<feature type="binding site" evidence="8">
    <location>
        <position position="121"/>
    </location>
    <ligand>
        <name>(6S)-5,6,7,8-tetrahydrofolate</name>
        <dbReference type="ChEBI" id="CHEBI:57453"/>
    </ligand>
</feature>
<keyword evidence="5 8" id="KW-0028">Amino-acid biosynthesis</keyword>
<dbReference type="CDD" id="cd00378">
    <property type="entry name" value="SHMT"/>
    <property type="match status" value="1"/>
</dbReference>
<dbReference type="InterPro" id="IPR049943">
    <property type="entry name" value="Ser_HO-MeTrfase-like"/>
</dbReference>
<evidence type="ECO:0000256" key="5">
    <source>
        <dbReference type="ARBA" id="ARBA00022605"/>
    </source>
</evidence>
<name>A0ABV8RTS8_9BURK</name>
<accession>A0ABV8RTS8</accession>
<feature type="domain" description="Serine hydroxymethyltransferase-like" evidence="9">
    <location>
        <begin position="9"/>
        <end position="381"/>
    </location>
</feature>
<dbReference type="NCBIfam" id="NF000586">
    <property type="entry name" value="PRK00011.1"/>
    <property type="match status" value="1"/>
</dbReference>
<dbReference type="PANTHER" id="PTHR11680:SF50">
    <property type="entry name" value="SERINE HYDROXYMETHYLTRANSFERASE"/>
    <property type="match status" value="1"/>
</dbReference>
<evidence type="ECO:0000256" key="6">
    <source>
        <dbReference type="ARBA" id="ARBA00022679"/>
    </source>
</evidence>
<evidence type="ECO:0000313" key="11">
    <source>
        <dbReference type="Proteomes" id="UP001595756"/>
    </source>
</evidence>
<keyword evidence="6 8" id="KW-0808">Transferase</keyword>
<evidence type="ECO:0000256" key="2">
    <source>
        <dbReference type="ARBA" id="ARBA00006376"/>
    </source>
</evidence>
<comment type="pathway">
    <text evidence="8">One-carbon metabolism; tetrahydrofolate interconversion.</text>
</comment>
<evidence type="ECO:0000313" key="10">
    <source>
        <dbReference type="EMBL" id="MFC4296578.1"/>
    </source>
</evidence>
<dbReference type="Gene3D" id="3.40.640.10">
    <property type="entry name" value="Type I PLP-dependent aspartate aminotransferase-like (Major domain)"/>
    <property type="match status" value="1"/>
</dbReference>
<sequence length="414" mass="44645">MFDRSRTIDQTDPDIWAAIQQENTRQEQHIELIASENYASPAVMQAQGTQLTNKYAEGYPGKRYYGGCEYVDVVEQLAIDRLKAIFGAEAANVQPNSGSQANQGVYMAVLKPGDTVLGMSLAEGGHLTHGSPVNASGKLYNFHSYGLDANEVLDYDKLEELARTHKPKLIVGGASAYSLHIDFERMARIAHDNGALFMVDIAHYAGLVAGGVYPNPVPHADFVTSTTHKSLRGPRGGVIMMKAEFEKAINSSIFPGIQGGPLMHVIAAKAVAFGEALQPEFKAYAAQVAANARVLADTLVKRGLRIVSGRTESHVMLVDLRAKGITGKVAEAVLGEAHITVNKNAIPNDPEKPFVTSGIRLGTPAMTTRGFKEAEAELTGNLIADVLDNPNDADNVARVRARVNELTARLPVYR</sequence>
<dbReference type="Gene3D" id="3.90.1150.10">
    <property type="entry name" value="Aspartate Aminotransferase, domain 1"/>
    <property type="match status" value="1"/>
</dbReference>
<dbReference type="InterPro" id="IPR039429">
    <property type="entry name" value="SHMT-like_dom"/>
</dbReference>
<dbReference type="InterPro" id="IPR019798">
    <property type="entry name" value="Ser_HO-MeTrfase_PLP_BS"/>
</dbReference>
<protein>
    <recommendedName>
        <fullName evidence="8">Serine hydroxymethyltransferase</fullName>
        <shortName evidence="8">SHMT</shortName>
        <shortName evidence="8">Serine methylase</shortName>
        <ecNumber evidence="8">2.1.2.1</ecNumber>
    </recommendedName>
</protein>